<organism evidence="4 5">
    <name type="scientific">Strigamia maritima</name>
    <name type="common">European centipede</name>
    <name type="synonym">Geophilus maritimus</name>
    <dbReference type="NCBI Taxonomy" id="126957"/>
    <lineage>
        <taxon>Eukaryota</taxon>
        <taxon>Metazoa</taxon>
        <taxon>Ecdysozoa</taxon>
        <taxon>Arthropoda</taxon>
        <taxon>Myriapoda</taxon>
        <taxon>Chilopoda</taxon>
        <taxon>Pleurostigmophora</taxon>
        <taxon>Geophilomorpha</taxon>
        <taxon>Linotaeniidae</taxon>
        <taxon>Strigamia</taxon>
    </lineage>
</organism>
<dbReference type="PhylomeDB" id="T1JPH0"/>
<feature type="coiled-coil region" evidence="2">
    <location>
        <begin position="311"/>
        <end position="524"/>
    </location>
</feature>
<dbReference type="EnsemblMetazoa" id="SMAR015747-RA">
    <property type="protein sequence ID" value="SMAR015747-PA"/>
    <property type="gene ID" value="SMAR015747"/>
</dbReference>
<dbReference type="STRING" id="126957.T1JPH0"/>
<dbReference type="EMBL" id="JH431535">
    <property type="status" value="NOT_ANNOTATED_CDS"/>
    <property type="molecule type" value="Genomic_DNA"/>
</dbReference>
<name>T1JPH0_STRMM</name>
<evidence type="ECO:0008006" key="6">
    <source>
        <dbReference type="Google" id="ProtNLM"/>
    </source>
</evidence>
<dbReference type="SUPFAM" id="SSF57997">
    <property type="entry name" value="Tropomyosin"/>
    <property type="match status" value="1"/>
</dbReference>
<dbReference type="Proteomes" id="UP000014500">
    <property type="component" value="Unassembled WGS sequence"/>
</dbReference>
<dbReference type="PANTHER" id="PTHR46292">
    <property type="entry name" value="COILED-COIL DOMAIN-CONTAINING PROTEIN 102A"/>
    <property type="match status" value="1"/>
</dbReference>
<feature type="coiled-coil region" evidence="2">
    <location>
        <begin position="100"/>
        <end position="134"/>
    </location>
</feature>
<dbReference type="Gene3D" id="1.10.287.1490">
    <property type="match status" value="1"/>
</dbReference>
<reference evidence="5" key="1">
    <citation type="submission" date="2011-05" db="EMBL/GenBank/DDBJ databases">
        <authorList>
            <person name="Richards S.R."/>
            <person name="Qu J."/>
            <person name="Jiang H."/>
            <person name="Jhangiani S.N."/>
            <person name="Agravi P."/>
            <person name="Goodspeed R."/>
            <person name="Gross S."/>
            <person name="Mandapat C."/>
            <person name="Jackson L."/>
            <person name="Mathew T."/>
            <person name="Pu L."/>
            <person name="Thornton R."/>
            <person name="Saada N."/>
            <person name="Wilczek-Boney K.B."/>
            <person name="Lee S."/>
            <person name="Kovar C."/>
            <person name="Wu Y."/>
            <person name="Scherer S.E."/>
            <person name="Worley K.C."/>
            <person name="Muzny D.M."/>
            <person name="Gibbs R."/>
        </authorList>
    </citation>
    <scope>NUCLEOTIDE SEQUENCE</scope>
    <source>
        <strain evidence="5">Brora</strain>
    </source>
</reference>
<keyword evidence="1 2" id="KW-0175">Coiled coil</keyword>
<protein>
    <recommendedName>
        <fullName evidence="6">Myosin tail domain-containing protein</fullName>
    </recommendedName>
</protein>
<evidence type="ECO:0000256" key="2">
    <source>
        <dbReference type="SAM" id="Coils"/>
    </source>
</evidence>
<feature type="region of interest" description="Disordered" evidence="3">
    <location>
        <begin position="1"/>
        <end position="22"/>
    </location>
</feature>
<dbReference type="OMA" id="RSSHNGC"/>
<evidence type="ECO:0000256" key="3">
    <source>
        <dbReference type="SAM" id="MobiDB-lite"/>
    </source>
</evidence>
<reference evidence="4" key="2">
    <citation type="submission" date="2015-02" db="UniProtKB">
        <authorList>
            <consortium name="EnsemblMetazoa"/>
        </authorList>
    </citation>
    <scope>IDENTIFICATION</scope>
</reference>
<dbReference type="HOGENOM" id="CLU_033486_0_0_1"/>
<dbReference type="AlphaFoldDB" id="T1JPH0"/>
<sequence>MSSVKRHGSMSSSAHPRGHHAEHHELAHTLPAHHHYDTEWEAKEELRLRELEEARARAAQMEKTMRWWSDCTANWREKWSKVRTERNKAREESRIFRTKFDASVKECNNLKREKQDLENELHAVRDEILQLKLQKSPNNNNLPALVMATPERDVTSEKKEKLGHSEPLKLDLKRNNMNKAKIEQESQNDHDVVTFKSEMVQTSPVFFNRTSSNFDPIPDLEYLDKLLKPEKDIELEAISKDQNFYALNSNELSESIEDKVKLSPSKLIDSLLTPTQDYSEQRLSLYQLRLEEAVKTLQVEREEKTQLHKTHEKVQQDLNQMKMKFDDLKQSKQEALKELNQVKAEHQDEIQIIRLDLEDETNSRSSMDRRVADLRSQLETLQAENAAETRNKKLRTHIQDLEERLDRRNKQLSSASDSDCKTLQQEIHDKNKELAELKHAHSKLKKILQDKTTELGHAIRRSEQYETEVKKLRLRVEELKKELAIAEDEVDSATNNIRKLQRTNDELQEQVDSLQVQVEHLQTRLRSTNHSLICRRGSASRLHTDLSEDESTN</sequence>
<dbReference type="eggNOG" id="ENOG502QSJ6">
    <property type="taxonomic scope" value="Eukaryota"/>
</dbReference>
<evidence type="ECO:0000256" key="1">
    <source>
        <dbReference type="ARBA" id="ARBA00023054"/>
    </source>
</evidence>
<keyword evidence="5" id="KW-1185">Reference proteome</keyword>
<dbReference type="PANTHER" id="PTHR46292:SF1">
    <property type="entry name" value="COILED-COIL DOMAIN-CONTAINING PROTEIN 102A"/>
    <property type="match status" value="1"/>
</dbReference>
<evidence type="ECO:0000313" key="4">
    <source>
        <dbReference type="EnsemblMetazoa" id="SMAR015747-PA"/>
    </source>
</evidence>
<proteinExistence type="predicted"/>
<accession>T1JPH0</accession>
<evidence type="ECO:0000313" key="5">
    <source>
        <dbReference type="Proteomes" id="UP000014500"/>
    </source>
</evidence>